<proteinExistence type="predicted"/>
<keyword evidence="2" id="KW-1185">Reference proteome</keyword>
<comment type="caution">
    <text evidence="1">The sequence shown here is derived from an EMBL/GenBank/DDBJ whole genome shotgun (WGS) entry which is preliminary data.</text>
</comment>
<reference evidence="1 2" key="1">
    <citation type="submission" date="2013-08" db="EMBL/GenBank/DDBJ databases">
        <title>Genome of Pontibacillus chungwhensis.</title>
        <authorList>
            <person name="Wang Q."/>
            <person name="Wang G."/>
        </authorList>
    </citation>
    <scope>NUCLEOTIDE SEQUENCE [LARGE SCALE GENOMIC DNA]</scope>
    <source>
        <strain evidence="1 2">BH030062</strain>
    </source>
</reference>
<organism evidence="1 2">
    <name type="scientific">Pontibacillus chungwhensis BH030062</name>
    <dbReference type="NCBI Taxonomy" id="1385513"/>
    <lineage>
        <taxon>Bacteria</taxon>
        <taxon>Bacillati</taxon>
        <taxon>Bacillota</taxon>
        <taxon>Bacilli</taxon>
        <taxon>Bacillales</taxon>
        <taxon>Bacillaceae</taxon>
        <taxon>Pontibacillus</taxon>
    </lineage>
</organism>
<evidence type="ECO:0000313" key="2">
    <source>
        <dbReference type="Proteomes" id="UP000030153"/>
    </source>
</evidence>
<dbReference type="eggNOG" id="ENOG5033DEJ">
    <property type="taxonomic scope" value="Bacteria"/>
</dbReference>
<dbReference type="RefSeq" id="WP_036782138.1">
    <property type="nucleotide sequence ID" value="NZ_AVBG01000004.1"/>
</dbReference>
<dbReference type="OrthoDB" id="2692040at2"/>
<dbReference type="AlphaFoldDB" id="A0A0A2UZI9"/>
<sequence length="62" mass="7468">MRVILWLFFLIVGIYALNRYKYRILNGVLAYDLLRKLVVRVSMRMPYLREKILPQVLGRSIL</sequence>
<name>A0A0A2UZI9_9BACI</name>
<protein>
    <recommendedName>
        <fullName evidence="3">Sodium:proton antiporter</fullName>
    </recommendedName>
</protein>
<evidence type="ECO:0008006" key="3">
    <source>
        <dbReference type="Google" id="ProtNLM"/>
    </source>
</evidence>
<dbReference type="Proteomes" id="UP000030153">
    <property type="component" value="Unassembled WGS sequence"/>
</dbReference>
<dbReference type="STRING" id="1385513.N780_16625"/>
<dbReference type="EMBL" id="AVBG01000004">
    <property type="protein sequence ID" value="KGP91961.1"/>
    <property type="molecule type" value="Genomic_DNA"/>
</dbReference>
<accession>A0A0A2UZI9</accession>
<gene>
    <name evidence="1" type="ORF">N780_16625</name>
</gene>
<evidence type="ECO:0000313" key="1">
    <source>
        <dbReference type="EMBL" id="KGP91961.1"/>
    </source>
</evidence>